<evidence type="ECO:0000256" key="1">
    <source>
        <dbReference type="ARBA" id="ARBA00000085"/>
    </source>
</evidence>
<accession>A0A084SRC0</accession>
<reference evidence="6 7" key="1">
    <citation type="submission" date="2014-07" db="EMBL/GenBank/DDBJ databases">
        <title>Draft Genome Sequence of Gephyronic Acid Producer, Cystobacter violaceus Strain Cb vi76.</title>
        <authorList>
            <person name="Stevens D.C."/>
            <person name="Young J."/>
            <person name="Carmichael R."/>
            <person name="Tan J."/>
            <person name="Taylor R.E."/>
        </authorList>
    </citation>
    <scope>NUCLEOTIDE SEQUENCE [LARGE SCALE GENOMIC DNA]</scope>
    <source>
        <strain evidence="6 7">Cb vi76</strain>
    </source>
</reference>
<dbReference type="AlphaFoldDB" id="A0A084SRC0"/>
<dbReference type="EC" id="2.7.13.3" evidence="2"/>
<keyword evidence="4" id="KW-1133">Transmembrane helix</keyword>
<dbReference type="InterPro" id="IPR036890">
    <property type="entry name" value="HATPase_C_sf"/>
</dbReference>
<dbReference type="EMBL" id="JPMI01000166">
    <property type="protein sequence ID" value="KFA91005.1"/>
    <property type="molecule type" value="Genomic_DNA"/>
</dbReference>
<dbReference type="InterPro" id="IPR003594">
    <property type="entry name" value="HATPase_dom"/>
</dbReference>
<name>A0A084SRC0_9BACT</name>
<evidence type="ECO:0000256" key="2">
    <source>
        <dbReference type="ARBA" id="ARBA00012438"/>
    </source>
</evidence>
<organism evidence="6 7">
    <name type="scientific">Archangium violaceum Cb vi76</name>
    <dbReference type="NCBI Taxonomy" id="1406225"/>
    <lineage>
        <taxon>Bacteria</taxon>
        <taxon>Pseudomonadati</taxon>
        <taxon>Myxococcota</taxon>
        <taxon>Myxococcia</taxon>
        <taxon>Myxococcales</taxon>
        <taxon>Cystobacterineae</taxon>
        <taxon>Archangiaceae</taxon>
        <taxon>Archangium</taxon>
    </lineage>
</organism>
<dbReference type="Pfam" id="PF00512">
    <property type="entry name" value="HisKA"/>
    <property type="match status" value="1"/>
</dbReference>
<evidence type="ECO:0000259" key="5">
    <source>
        <dbReference type="PROSITE" id="PS50109"/>
    </source>
</evidence>
<dbReference type="RefSeq" id="WP_043400393.1">
    <property type="nucleotide sequence ID" value="NZ_JPMI01000166.1"/>
</dbReference>
<dbReference type="Proteomes" id="UP000028547">
    <property type="component" value="Unassembled WGS sequence"/>
</dbReference>
<feature type="transmembrane region" description="Helical" evidence="4">
    <location>
        <begin position="48"/>
        <end position="69"/>
    </location>
</feature>
<evidence type="ECO:0000313" key="6">
    <source>
        <dbReference type="EMBL" id="KFA91005.1"/>
    </source>
</evidence>
<feature type="transmembrane region" description="Helical" evidence="4">
    <location>
        <begin position="145"/>
        <end position="162"/>
    </location>
</feature>
<comment type="caution">
    <text evidence="6">The sequence shown here is derived from an EMBL/GenBank/DDBJ whole genome shotgun (WGS) entry which is preliminary data.</text>
</comment>
<gene>
    <name evidence="6" type="ORF">Q664_25160</name>
</gene>
<keyword evidence="3" id="KW-0597">Phosphoprotein</keyword>
<keyword evidence="6" id="KW-0808">Transferase</keyword>
<feature type="transmembrane region" description="Helical" evidence="4">
    <location>
        <begin position="118"/>
        <end position="138"/>
    </location>
</feature>
<dbReference type="InterPro" id="IPR004358">
    <property type="entry name" value="Sig_transdc_His_kin-like_C"/>
</dbReference>
<sequence>MMPDASGMQALRGVKRKNYFVCAALLFGGFIAHGLSAGAFAPALVLAYGGWSASFLVIGVAVGAGWIAVKSAGMWSGPVSLVAATVLIHHTGGPLSPCFPMLSAIPFAIAIYTPDTRVPTVVACGGMLGAVMVLDVLAGLPPRELLAHGACFGLIGAIAIAGTRTYRSMRDAEKTAQQERLVALDQLSESERRRLKAERERAEVDRLVLVGQLAAGVAHEVNNPLAFVKSNLGFLERELRTEGGALDVGELRDVVAETQDGVLRIQQIVMDLRRFSREIDEGDAGQAEDAIHEARRLASVRLRGLGDVTLEIDAELPPVRLGQRHLVQVLLNLLVNAADAVEDAEPARRAAIAVRARKLEGGVRVEVEDNGPGIPQHVLARLFEPFFTTKPPGKGTGLGLALCREYVSRVEGSLRAENRSEGGARFVMWLPAAGEPVSASASAAA</sequence>
<evidence type="ECO:0000256" key="4">
    <source>
        <dbReference type="SAM" id="Phobius"/>
    </source>
</evidence>
<dbReference type="SUPFAM" id="SSF55874">
    <property type="entry name" value="ATPase domain of HSP90 chaperone/DNA topoisomerase II/histidine kinase"/>
    <property type="match status" value="1"/>
</dbReference>
<dbReference type="GO" id="GO:0000155">
    <property type="term" value="F:phosphorelay sensor kinase activity"/>
    <property type="evidence" value="ECO:0007669"/>
    <property type="project" value="InterPro"/>
</dbReference>
<comment type="catalytic activity">
    <reaction evidence="1">
        <text>ATP + protein L-histidine = ADP + protein N-phospho-L-histidine.</text>
        <dbReference type="EC" id="2.7.13.3"/>
    </reaction>
</comment>
<dbReference type="PROSITE" id="PS50109">
    <property type="entry name" value="HIS_KIN"/>
    <property type="match status" value="1"/>
</dbReference>
<dbReference type="PANTHER" id="PTHR43065:SF51">
    <property type="entry name" value="HISTIDINE KINASE"/>
    <property type="match status" value="1"/>
</dbReference>
<keyword evidence="6" id="KW-0418">Kinase</keyword>
<dbReference type="Pfam" id="PF02518">
    <property type="entry name" value="HATPase_c"/>
    <property type="match status" value="1"/>
</dbReference>
<dbReference type="SMART" id="SM00388">
    <property type="entry name" value="HisKA"/>
    <property type="match status" value="1"/>
</dbReference>
<keyword evidence="4" id="KW-0812">Transmembrane</keyword>
<dbReference type="Gene3D" id="1.10.287.130">
    <property type="match status" value="1"/>
</dbReference>
<dbReference type="InterPro" id="IPR005467">
    <property type="entry name" value="His_kinase_dom"/>
</dbReference>
<dbReference type="InterPro" id="IPR003661">
    <property type="entry name" value="HisK_dim/P_dom"/>
</dbReference>
<dbReference type="CDD" id="cd00082">
    <property type="entry name" value="HisKA"/>
    <property type="match status" value="1"/>
</dbReference>
<protein>
    <recommendedName>
        <fullName evidence="2">histidine kinase</fullName>
        <ecNumber evidence="2">2.7.13.3</ecNumber>
    </recommendedName>
</protein>
<dbReference type="Gene3D" id="3.30.565.10">
    <property type="entry name" value="Histidine kinase-like ATPase, C-terminal domain"/>
    <property type="match status" value="1"/>
</dbReference>
<dbReference type="PRINTS" id="PR00344">
    <property type="entry name" value="BCTRLSENSOR"/>
</dbReference>
<dbReference type="SUPFAM" id="SSF47384">
    <property type="entry name" value="Homodimeric domain of signal transducing histidine kinase"/>
    <property type="match status" value="1"/>
</dbReference>
<proteinExistence type="predicted"/>
<dbReference type="CDD" id="cd00075">
    <property type="entry name" value="HATPase"/>
    <property type="match status" value="1"/>
</dbReference>
<dbReference type="SMART" id="SM00387">
    <property type="entry name" value="HATPase_c"/>
    <property type="match status" value="1"/>
</dbReference>
<dbReference type="PANTHER" id="PTHR43065">
    <property type="entry name" value="SENSOR HISTIDINE KINASE"/>
    <property type="match status" value="1"/>
</dbReference>
<evidence type="ECO:0000313" key="7">
    <source>
        <dbReference type="Proteomes" id="UP000028547"/>
    </source>
</evidence>
<keyword evidence="4" id="KW-0472">Membrane</keyword>
<evidence type="ECO:0000256" key="3">
    <source>
        <dbReference type="ARBA" id="ARBA00022553"/>
    </source>
</evidence>
<dbReference type="InterPro" id="IPR036097">
    <property type="entry name" value="HisK_dim/P_sf"/>
</dbReference>
<feature type="domain" description="Histidine kinase" evidence="5">
    <location>
        <begin position="216"/>
        <end position="434"/>
    </location>
</feature>